<keyword evidence="2" id="KW-1185">Reference proteome</keyword>
<comment type="caution">
    <text evidence="1">The sequence shown here is derived from an EMBL/GenBank/DDBJ whole genome shotgun (WGS) entry which is preliminary data.</text>
</comment>
<evidence type="ECO:0000313" key="2">
    <source>
        <dbReference type="Proteomes" id="UP000823486"/>
    </source>
</evidence>
<proteinExistence type="predicted"/>
<sequence length="70" mass="8727">MNLVDLRPKNRSRIRIQTGKLFYTYKRYARWFFDGNKYAKYQELDQLAYKITGHQTLLMRQLKDVDMWYQ</sequence>
<reference evidence="1 2" key="1">
    <citation type="submission" date="2021-01" db="EMBL/GenBank/DDBJ databases">
        <title>Genomic Encyclopedia of Type Strains, Phase IV (KMG-IV): sequencing the most valuable type-strain genomes for metagenomic binning, comparative biology and taxonomic classification.</title>
        <authorList>
            <person name="Goeker M."/>
        </authorList>
    </citation>
    <scope>NUCLEOTIDE SEQUENCE [LARGE SCALE GENOMIC DNA]</scope>
    <source>
        <strain evidence="1 2">DSM 105482</strain>
    </source>
</reference>
<name>A0ABS2QE81_9BACI</name>
<dbReference type="EMBL" id="JAFBFI010000002">
    <property type="protein sequence ID" value="MBM7691473.1"/>
    <property type="molecule type" value="Genomic_DNA"/>
</dbReference>
<dbReference type="Proteomes" id="UP000823486">
    <property type="component" value="Unassembled WGS sequence"/>
</dbReference>
<gene>
    <name evidence="1" type="ORF">JOC77_000878</name>
</gene>
<protein>
    <submittedName>
        <fullName evidence="1">Phage pi2 protein 07</fullName>
    </submittedName>
</protein>
<organism evidence="1 2">
    <name type="scientific">Peribacillus deserti</name>
    <dbReference type="NCBI Taxonomy" id="673318"/>
    <lineage>
        <taxon>Bacteria</taxon>
        <taxon>Bacillati</taxon>
        <taxon>Bacillota</taxon>
        <taxon>Bacilli</taxon>
        <taxon>Bacillales</taxon>
        <taxon>Bacillaceae</taxon>
        <taxon>Peribacillus</taxon>
    </lineage>
</organism>
<evidence type="ECO:0000313" key="1">
    <source>
        <dbReference type="EMBL" id="MBM7691473.1"/>
    </source>
</evidence>
<accession>A0ABS2QE81</accession>